<feature type="transmembrane region" description="Helical" evidence="1">
    <location>
        <begin position="164"/>
        <end position="183"/>
    </location>
</feature>
<dbReference type="OMA" id="FCQKTID"/>
<evidence type="ECO:0000313" key="4">
    <source>
        <dbReference type="EMBL" id="TBW71887.1"/>
    </source>
</evidence>
<evidence type="ECO:0000256" key="1">
    <source>
        <dbReference type="SAM" id="Phobius"/>
    </source>
</evidence>
<reference evidence="2 5" key="1">
    <citation type="submission" date="2016-01" db="EMBL/GenBank/DDBJ databases">
        <authorList>
            <person name="Mitreva M."/>
            <person name="Pepin K.H."/>
            <person name="Mihindukulasuriya K.A."/>
            <person name="Fulton R."/>
            <person name="Fronick C."/>
            <person name="O'Laughlin M."/>
            <person name="Miner T."/>
            <person name="Herter B."/>
            <person name="Rosa B.A."/>
            <person name="Cordes M."/>
            <person name="Tomlinson C."/>
            <person name="Wollam A."/>
            <person name="Palsikar V.B."/>
            <person name="Mardis E.R."/>
            <person name="Wilson R.K."/>
        </authorList>
    </citation>
    <scope>NUCLEOTIDE SEQUENCE [LARGE SCALE GENOMIC DNA]</scope>
    <source>
        <strain evidence="2 5">MJR7738</strain>
    </source>
</reference>
<dbReference type="RefSeq" id="WP_002459856.1">
    <property type="nucleotide sequence ID" value="NZ_AP021848.1"/>
</dbReference>
<name>A0A133Q0R2_STALU</name>
<dbReference type="eggNOG" id="ENOG503052T">
    <property type="taxonomic scope" value="Bacteria"/>
</dbReference>
<evidence type="ECO:0000313" key="3">
    <source>
        <dbReference type="EMBL" id="QEX39633.1"/>
    </source>
</evidence>
<feature type="transmembrane region" description="Helical" evidence="1">
    <location>
        <begin position="130"/>
        <end position="152"/>
    </location>
</feature>
<dbReference type="AlphaFoldDB" id="A0A133Q0R2"/>
<dbReference type="Proteomes" id="UP000293637">
    <property type="component" value="Unassembled WGS sequence"/>
</dbReference>
<reference evidence="4 6" key="2">
    <citation type="journal article" date="2019" name="Sci. Transl. Med.">
        <title>Quorum sensing between bacterial species on the skin protects against epidermal injury in atopic dermatitis.</title>
        <authorList>
            <person name="Williams M.R."/>
        </authorList>
    </citation>
    <scope>NUCLEOTIDE SEQUENCE [LARGE SCALE GENOMIC DNA]</scope>
    <source>
        <strain evidence="4 6">E7</strain>
    </source>
</reference>
<keyword evidence="1" id="KW-0812">Transmembrane</keyword>
<protein>
    <submittedName>
        <fullName evidence="4">Uncharacterized protein</fullName>
    </submittedName>
</protein>
<feature type="transmembrane region" description="Helical" evidence="1">
    <location>
        <begin position="94"/>
        <end position="118"/>
    </location>
</feature>
<evidence type="ECO:0000313" key="5">
    <source>
        <dbReference type="Proteomes" id="UP000070063"/>
    </source>
</evidence>
<dbReference type="Proteomes" id="UP000325462">
    <property type="component" value="Chromosome"/>
</dbReference>
<feature type="transmembrane region" description="Helical" evidence="1">
    <location>
        <begin position="66"/>
        <end position="88"/>
    </location>
</feature>
<dbReference type="STRING" id="28035.B6N84_10955"/>
<keyword evidence="7" id="KW-1185">Reference proteome</keyword>
<feature type="transmembrane region" description="Helical" evidence="1">
    <location>
        <begin position="212"/>
        <end position="230"/>
    </location>
</feature>
<proteinExistence type="predicted"/>
<dbReference type="EMBL" id="CP041722">
    <property type="protein sequence ID" value="QEX39633.1"/>
    <property type="molecule type" value="Genomic_DNA"/>
</dbReference>
<dbReference type="Proteomes" id="UP000070063">
    <property type="component" value="Unassembled WGS sequence"/>
</dbReference>
<dbReference type="EMBL" id="LRQI01000091">
    <property type="protein sequence ID" value="KXA36458.1"/>
    <property type="molecule type" value="Genomic_DNA"/>
</dbReference>
<organism evidence="4 6">
    <name type="scientific">Staphylococcus lugdunensis</name>
    <dbReference type="NCBI Taxonomy" id="28035"/>
    <lineage>
        <taxon>Bacteria</taxon>
        <taxon>Bacillati</taxon>
        <taxon>Bacillota</taxon>
        <taxon>Bacilli</taxon>
        <taxon>Bacillales</taxon>
        <taxon>Staphylococcaceae</taxon>
        <taxon>Staphylococcus</taxon>
    </lineage>
</organism>
<gene>
    <name evidence="4" type="ORF">EQ812_08755</name>
    <name evidence="3" type="ORF">FO454_12225</name>
    <name evidence="2" type="ORF">HMPREF3225_02219</name>
</gene>
<evidence type="ECO:0000313" key="6">
    <source>
        <dbReference type="Proteomes" id="UP000293637"/>
    </source>
</evidence>
<dbReference type="EMBL" id="SCHB01000005">
    <property type="protein sequence ID" value="TBW71887.1"/>
    <property type="molecule type" value="Genomic_DNA"/>
</dbReference>
<accession>A0A133Q0R2</accession>
<evidence type="ECO:0000313" key="7">
    <source>
        <dbReference type="Proteomes" id="UP000325462"/>
    </source>
</evidence>
<sequence>MRPNDKILLENIDDYFTHKGLPSNIIDDIEEKYRHDLAKSEAKNEDYIEYRGKSPAQIILTIQRNIFGLQINPAIFFIINFVLISYLYDKQFVIYQAATTMSICYCIILFPLTVLLHFRIEAKNYLYSNRVEMIMGVVIAILAMILIVMRAFNFNLGIVPVSMYGHQVVFFVGIALSLLGMFLKRYEFTGIGLLFAQKTIDAVIHNPHQAQIFSLVIWILIVVLVIYYTIQLSSRTKI</sequence>
<keyword evidence="1" id="KW-1133">Transmembrane helix</keyword>
<dbReference type="GeneID" id="58090472"/>
<keyword evidence="1" id="KW-0472">Membrane</keyword>
<reference evidence="3 7" key="3">
    <citation type="submission" date="2019-07" db="EMBL/GenBank/DDBJ databases">
        <title>Comparative genome analysis of staphylococcus lugdunensis shows clonal complex-dependent diversity of the putative virulence factor, ess/type vii locus.</title>
        <authorList>
            <person name="Lebeurre J."/>
            <person name="Dahyot S."/>
            <person name="Diene S."/>
            <person name="Paulay A."/>
            <person name="Aubourg M."/>
            <person name="Argemi X."/>
            <person name="Giard J.-C."/>
            <person name="Tournier I."/>
            <person name="Francois P."/>
            <person name="Pestel-Caron M."/>
        </authorList>
    </citation>
    <scope>NUCLEOTIDE SEQUENCE [LARGE SCALE GENOMIC DNA]</scope>
    <source>
        <strain evidence="3 7">SL13</strain>
    </source>
</reference>
<evidence type="ECO:0000313" key="2">
    <source>
        <dbReference type="EMBL" id="KXA36458.1"/>
    </source>
</evidence>